<accession>A0AA86NZT4</accession>
<dbReference type="EMBL" id="CAXDID020000049">
    <property type="protein sequence ID" value="CAL6004315.1"/>
    <property type="molecule type" value="Genomic_DNA"/>
</dbReference>
<evidence type="ECO:0000313" key="2">
    <source>
        <dbReference type="EMBL" id="CAI9928891.1"/>
    </source>
</evidence>
<evidence type="ECO:0000256" key="1">
    <source>
        <dbReference type="SAM" id="Phobius"/>
    </source>
</evidence>
<keyword evidence="1" id="KW-1133">Transmembrane helix</keyword>
<proteinExistence type="predicted"/>
<evidence type="ECO:0000313" key="4">
    <source>
        <dbReference type="Proteomes" id="UP001642409"/>
    </source>
</evidence>
<keyword evidence="1" id="KW-0812">Transmembrane</keyword>
<keyword evidence="1" id="KW-0472">Membrane</keyword>
<feature type="transmembrane region" description="Helical" evidence="1">
    <location>
        <begin position="103"/>
        <end position="130"/>
    </location>
</feature>
<gene>
    <name evidence="2" type="ORF">HINF_LOCUS16536</name>
    <name evidence="3" type="ORF">HINF_LOCUS18820</name>
</gene>
<reference evidence="2" key="1">
    <citation type="submission" date="2023-06" db="EMBL/GenBank/DDBJ databases">
        <authorList>
            <person name="Kurt Z."/>
        </authorList>
    </citation>
    <scope>NUCLEOTIDE SEQUENCE</scope>
</reference>
<protein>
    <submittedName>
        <fullName evidence="3">Hypothetical_protein</fullName>
    </submittedName>
</protein>
<organism evidence="2">
    <name type="scientific">Hexamita inflata</name>
    <dbReference type="NCBI Taxonomy" id="28002"/>
    <lineage>
        <taxon>Eukaryota</taxon>
        <taxon>Metamonada</taxon>
        <taxon>Diplomonadida</taxon>
        <taxon>Hexamitidae</taxon>
        <taxon>Hexamitinae</taxon>
        <taxon>Hexamita</taxon>
    </lineage>
</organism>
<dbReference type="EMBL" id="CATOUU010000424">
    <property type="protein sequence ID" value="CAI9928891.1"/>
    <property type="molecule type" value="Genomic_DNA"/>
</dbReference>
<comment type="caution">
    <text evidence="2">The sequence shown here is derived from an EMBL/GenBank/DDBJ whole genome shotgun (WGS) entry which is preliminary data.</text>
</comment>
<sequence>MFAVSLCCFTSFRLFIENDKVFINLLKIQPMKNATISLYLLSYRTKTKYFHQTNAEQFDVVQFTIPINQFKKKDILASVEVSSAHCWHQKTINFYKFTKFTHITVGVLSSLVGIGIVISFSLLAVNIYIYKQKDSRKIYKYKIRKEEQAQTQDKIVYTEVDEYRQECSTMLT</sequence>
<evidence type="ECO:0000313" key="3">
    <source>
        <dbReference type="EMBL" id="CAL6004315.1"/>
    </source>
</evidence>
<keyword evidence="4" id="KW-1185">Reference proteome</keyword>
<dbReference type="AlphaFoldDB" id="A0AA86NZT4"/>
<name>A0AA86NZT4_9EUKA</name>
<dbReference type="Proteomes" id="UP001642409">
    <property type="component" value="Unassembled WGS sequence"/>
</dbReference>
<reference evidence="3 4" key="2">
    <citation type="submission" date="2024-07" db="EMBL/GenBank/DDBJ databases">
        <authorList>
            <person name="Akdeniz Z."/>
        </authorList>
    </citation>
    <scope>NUCLEOTIDE SEQUENCE [LARGE SCALE GENOMIC DNA]</scope>
</reference>